<protein>
    <submittedName>
        <fullName evidence="1">Uncharacterized protein</fullName>
    </submittedName>
</protein>
<sequence length="75" mass="8775">MIIEDLIRTGKLLQAGGLDPRETLRLLSDVSSNQTRNFFQHVYVIELPDVESDQPPMLLEKQVWVFWFSVNWSRA</sequence>
<dbReference type="AlphaFoldDB" id="A0A5C6ARZ0"/>
<accession>A0A5C6ARZ0</accession>
<evidence type="ECO:0000313" key="2">
    <source>
        <dbReference type="Proteomes" id="UP000320176"/>
    </source>
</evidence>
<comment type="caution">
    <text evidence="1">The sequence shown here is derived from an EMBL/GenBank/DDBJ whole genome shotgun (WGS) entry which is preliminary data.</text>
</comment>
<organism evidence="1 2">
    <name type="scientific">Stieleria varia</name>
    <dbReference type="NCBI Taxonomy" id="2528005"/>
    <lineage>
        <taxon>Bacteria</taxon>
        <taxon>Pseudomonadati</taxon>
        <taxon>Planctomycetota</taxon>
        <taxon>Planctomycetia</taxon>
        <taxon>Pirellulales</taxon>
        <taxon>Pirellulaceae</taxon>
        <taxon>Stieleria</taxon>
    </lineage>
</organism>
<proteinExistence type="predicted"/>
<keyword evidence="2" id="KW-1185">Reference proteome</keyword>
<reference evidence="1 2" key="1">
    <citation type="submission" date="2019-02" db="EMBL/GenBank/DDBJ databases">
        <title>Deep-cultivation of Planctomycetes and their phenomic and genomic characterization uncovers novel biology.</title>
        <authorList>
            <person name="Wiegand S."/>
            <person name="Jogler M."/>
            <person name="Boedeker C."/>
            <person name="Pinto D."/>
            <person name="Vollmers J."/>
            <person name="Rivas-Marin E."/>
            <person name="Kohn T."/>
            <person name="Peeters S.H."/>
            <person name="Heuer A."/>
            <person name="Rast P."/>
            <person name="Oberbeckmann S."/>
            <person name="Bunk B."/>
            <person name="Jeske O."/>
            <person name="Meyerdierks A."/>
            <person name="Storesund J.E."/>
            <person name="Kallscheuer N."/>
            <person name="Luecker S."/>
            <person name="Lage O.M."/>
            <person name="Pohl T."/>
            <person name="Merkel B.J."/>
            <person name="Hornburger P."/>
            <person name="Mueller R.-W."/>
            <person name="Bruemmer F."/>
            <person name="Labrenz M."/>
            <person name="Spormann A.M."/>
            <person name="Op Den Camp H."/>
            <person name="Overmann J."/>
            <person name="Amann R."/>
            <person name="Jetten M.S.M."/>
            <person name="Mascher T."/>
            <person name="Medema M.H."/>
            <person name="Devos D.P."/>
            <person name="Kaster A.-K."/>
            <person name="Ovreas L."/>
            <person name="Rohde M."/>
            <person name="Galperin M.Y."/>
            <person name="Jogler C."/>
        </authorList>
    </citation>
    <scope>NUCLEOTIDE SEQUENCE [LARGE SCALE GENOMIC DNA]</scope>
    <source>
        <strain evidence="1 2">Pla52n</strain>
    </source>
</reference>
<evidence type="ECO:0000313" key="1">
    <source>
        <dbReference type="EMBL" id="TWU02793.1"/>
    </source>
</evidence>
<name>A0A5C6ARZ0_9BACT</name>
<dbReference type="EMBL" id="SJPN01000004">
    <property type="protein sequence ID" value="TWU02793.1"/>
    <property type="molecule type" value="Genomic_DNA"/>
</dbReference>
<dbReference type="RefSeq" id="WP_146521054.1">
    <property type="nucleotide sequence ID" value="NZ_CP151726.1"/>
</dbReference>
<dbReference type="Proteomes" id="UP000320176">
    <property type="component" value="Unassembled WGS sequence"/>
</dbReference>
<gene>
    <name evidence="1" type="ORF">Pla52n_38520</name>
</gene>